<dbReference type="RefSeq" id="WP_078487734.1">
    <property type="nucleotide sequence ID" value="NZ_MPRJ01000060.1"/>
</dbReference>
<sequence length="471" mass="51376">MKKFAVLFVLIVAALLAIPGYVGHQVEARYQVLVARLEMSGFQVAKHIYQRGWFGANAETDFVLPIPAPDADIPDNIKEVGFSIHSDIVHGPLMPAGGIGLAEINTRILVDGENVFPEDYPAKIQIRVSWNGAGETLVDLPATVIPSNENRPRIDFGGMSGQMLFNAGFSKIDTTMALPGLSVSEGEAKRMVLQGVRADSKSWLDESGLMLGGGVFEVDRFELVMIDDLTSIVLQEIGADVDSGKQGENVSGTITCRLKSADINGDLYGPAILEMSMGNLPAEVLVNIQQGMEEIQRQKLPQQQQAFAAMSVLMSNGPRLIKSDPKFSIDRFSVKTPQGDVEGRFSVQSIGLLWKEIANMQAIVQKLEAEAELKMPESFFRFLFAQQVRNQVVQQIEMRRQMGEEVEVPEPHELDAMADAAAEEQLQRLLFQEVLIRDGTMLSTQASLSSGLLSVNGKAIPLPVPGAAQAQ</sequence>
<gene>
    <name evidence="1" type="ORF">BOW51_09260</name>
</gene>
<accession>A0A1T2KT25</accession>
<keyword evidence="2" id="KW-1185">Reference proteome</keyword>
<comment type="caution">
    <text evidence="1">The sequence shown here is derived from an EMBL/GenBank/DDBJ whole genome shotgun (WGS) entry which is preliminary data.</text>
</comment>
<evidence type="ECO:0000313" key="2">
    <source>
        <dbReference type="Proteomes" id="UP000190896"/>
    </source>
</evidence>
<dbReference type="OrthoDB" id="5444681at2"/>
<name>A0A1T2KT25_9GAMM</name>
<evidence type="ECO:0008006" key="3">
    <source>
        <dbReference type="Google" id="ProtNLM"/>
    </source>
</evidence>
<evidence type="ECO:0000313" key="1">
    <source>
        <dbReference type="EMBL" id="OOZ36007.1"/>
    </source>
</evidence>
<dbReference type="Proteomes" id="UP000190896">
    <property type="component" value="Unassembled WGS sequence"/>
</dbReference>
<protein>
    <recommendedName>
        <fullName evidence="3">DUF945 domain-containing protein</fullName>
    </recommendedName>
</protein>
<dbReference type="InterPro" id="IPR010352">
    <property type="entry name" value="DUF945"/>
</dbReference>
<dbReference type="AlphaFoldDB" id="A0A1T2KT25"/>
<dbReference type="EMBL" id="MPRJ01000060">
    <property type="protein sequence ID" value="OOZ36007.1"/>
    <property type="molecule type" value="Genomic_DNA"/>
</dbReference>
<dbReference type="Pfam" id="PF06097">
    <property type="entry name" value="DUF945"/>
    <property type="match status" value="1"/>
</dbReference>
<organism evidence="1 2">
    <name type="scientific">Solemya velesiana gill symbiont</name>
    <dbReference type="NCBI Taxonomy" id="1918948"/>
    <lineage>
        <taxon>Bacteria</taxon>
        <taxon>Pseudomonadati</taxon>
        <taxon>Pseudomonadota</taxon>
        <taxon>Gammaproteobacteria</taxon>
        <taxon>sulfur-oxidizing symbionts</taxon>
    </lineage>
</organism>
<reference evidence="1 2" key="1">
    <citation type="submission" date="2016-11" db="EMBL/GenBank/DDBJ databases">
        <title>Mixed transmission modes and dynamic genome evolution in an obligate animal-bacterial symbiosis.</title>
        <authorList>
            <person name="Russell S.L."/>
            <person name="Corbett-Detig R.B."/>
            <person name="Cavanaugh C.M."/>
        </authorList>
    </citation>
    <scope>NUCLEOTIDE SEQUENCE [LARGE SCALE GENOMIC DNA]</scope>
    <source>
        <strain evidence="1">Se-Cadez</strain>
    </source>
</reference>
<proteinExistence type="predicted"/>